<reference evidence="2" key="1">
    <citation type="submission" date="2020-09" db="EMBL/GenBank/DDBJ databases">
        <title>New species isolated from human feces.</title>
        <authorList>
            <person name="Kitahara M."/>
            <person name="Shigeno Y."/>
            <person name="Shime M."/>
            <person name="Matsumoto Y."/>
            <person name="Nakamura S."/>
            <person name="Motooka D."/>
            <person name="Fukuoka S."/>
            <person name="Nishikawa H."/>
            <person name="Benno Y."/>
        </authorList>
    </citation>
    <scope>NUCLEOTIDE SEQUENCE</scope>
    <source>
        <strain evidence="2">MM50</strain>
    </source>
</reference>
<dbReference type="NCBIfam" id="TIGR00004">
    <property type="entry name" value="Rid family detoxifying hydrolase"/>
    <property type="match status" value="1"/>
</dbReference>
<evidence type="ECO:0000313" key="2">
    <source>
        <dbReference type="EMBL" id="BCK82181.1"/>
    </source>
</evidence>
<dbReference type="EMBL" id="AP023418">
    <property type="protein sequence ID" value="BCK82181.1"/>
    <property type="molecule type" value="Genomic_DNA"/>
</dbReference>
<evidence type="ECO:0000256" key="1">
    <source>
        <dbReference type="ARBA" id="ARBA00010552"/>
    </source>
</evidence>
<comment type="similarity">
    <text evidence="1">Belongs to the RutC family.</text>
</comment>
<dbReference type="GO" id="GO:0019239">
    <property type="term" value="F:deaminase activity"/>
    <property type="evidence" value="ECO:0007669"/>
    <property type="project" value="TreeGrafter"/>
</dbReference>
<dbReference type="InterPro" id="IPR006056">
    <property type="entry name" value="RidA"/>
</dbReference>
<dbReference type="AlphaFoldDB" id="A0A810Q9H5"/>
<name>A0A810Q9H5_9FIRM</name>
<keyword evidence="3" id="KW-1185">Reference proteome</keyword>
<dbReference type="RefSeq" id="WP_213540763.1">
    <property type="nucleotide sequence ID" value="NZ_AP023418.1"/>
</dbReference>
<dbReference type="CDD" id="cd00448">
    <property type="entry name" value="YjgF_YER057c_UK114_family"/>
    <property type="match status" value="1"/>
</dbReference>
<gene>
    <name evidence="2" type="ORF">MM50RIKEN_19440</name>
</gene>
<evidence type="ECO:0000313" key="3">
    <source>
        <dbReference type="Proteomes" id="UP000681035"/>
    </source>
</evidence>
<dbReference type="InterPro" id="IPR035959">
    <property type="entry name" value="RutC-like_sf"/>
</dbReference>
<proteinExistence type="inferred from homology"/>
<dbReference type="InterPro" id="IPR006175">
    <property type="entry name" value="YjgF/YER057c/UK114"/>
</dbReference>
<dbReference type="PROSITE" id="PS01094">
    <property type="entry name" value="UPF0076"/>
    <property type="match status" value="1"/>
</dbReference>
<dbReference type="FunFam" id="3.30.1330.40:FF:000001">
    <property type="entry name" value="L-PSP family endoribonuclease"/>
    <property type="match status" value="1"/>
</dbReference>
<dbReference type="PANTHER" id="PTHR11803:SF39">
    <property type="entry name" value="2-IMINOBUTANOATE_2-IMINOPROPANOATE DEAMINASE"/>
    <property type="match status" value="1"/>
</dbReference>
<accession>A0A810Q9H5</accession>
<protein>
    <submittedName>
        <fullName evidence="2">RidA family protein</fullName>
    </submittedName>
</protein>
<dbReference type="InterPro" id="IPR019897">
    <property type="entry name" value="RidA_CS"/>
</dbReference>
<dbReference type="GO" id="GO:0005829">
    <property type="term" value="C:cytosol"/>
    <property type="evidence" value="ECO:0007669"/>
    <property type="project" value="TreeGrafter"/>
</dbReference>
<dbReference type="PANTHER" id="PTHR11803">
    <property type="entry name" value="2-IMINOBUTANOATE/2-IMINOPROPANOATE DEAMINASE RIDA"/>
    <property type="match status" value="1"/>
</dbReference>
<dbReference type="KEGG" id="vcop:MM50RIKEN_19440"/>
<dbReference type="SUPFAM" id="SSF55298">
    <property type="entry name" value="YjgF-like"/>
    <property type="match status" value="1"/>
</dbReference>
<dbReference type="Pfam" id="PF01042">
    <property type="entry name" value="Ribonuc_L-PSP"/>
    <property type="match status" value="1"/>
</dbReference>
<sequence>MKKAISTNGAPAAIGPYSQAIDCGEFVFTSGQLGLDPATGKLADGGVQAQATQAMKNIQAVLTAAGLTLDNVVKTTVLLTNIADFAAVNEVYASFFEGTTYPARCAYQVSALPAGGLVEIETICQK</sequence>
<dbReference type="Proteomes" id="UP000681035">
    <property type="component" value="Chromosome"/>
</dbReference>
<dbReference type="Gene3D" id="3.30.1330.40">
    <property type="entry name" value="RutC-like"/>
    <property type="match status" value="1"/>
</dbReference>
<organism evidence="2 3">
    <name type="scientific">Vescimonas coprocola</name>
    <dbReference type="NCBI Taxonomy" id="2714355"/>
    <lineage>
        <taxon>Bacteria</taxon>
        <taxon>Bacillati</taxon>
        <taxon>Bacillota</taxon>
        <taxon>Clostridia</taxon>
        <taxon>Eubacteriales</taxon>
        <taxon>Oscillospiraceae</taxon>
        <taxon>Vescimonas</taxon>
    </lineage>
</organism>